<evidence type="ECO:0000313" key="4">
    <source>
        <dbReference type="Proteomes" id="UP000757103"/>
    </source>
</evidence>
<dbReference type="SMART" id="SM00530">
    <property type="entry name" value="HTH_XRE"/>
    <property type="match status" value="1"/>
</dbReference>
<dbReference type="CDD" id="cd00093">
    <property type="entry name" value="HTH_XRE"/>
    <property type="match status" value="1"/>
</dbReference>
<dbReference type="SUPFAM" id="SSF47413">
    <property type="entry name" value="lambda repressor-like DNA-binding domains"/>
    <property type="match status" value="1"/>
</dbReference>
<comment type="caution">
    <text evidence="3">The sequence shown here is derived from an EMBL/GenBank/DDBJ whole genome shotgun (WGS) entry which is preliminary data.</text>
</comment>
<dbReference type="Proteomes" id="UP000757103">
    <property type="component" value="Unassembled WGS sequence"/>
</dbReference>
<dbReference type="GO" id="GO:0003677">
    <property type="term" value="F:DNA binding"/>
    <property type="evidence" value="ECO:0007669"/>
    <property type="project" value="InterPro"/>
</dbReference>
<protein>
    <submittedName>
        <fullName evidence="3">Helix-turn-helix domain-containing protein</fullName>
    </submittedName>
</protein>
<dbReference type="PROSITE" id="PS50943">
    <property type="entry name" value="HTH_CROC1"/>
    <property type="match status" value="1"/>
</dbReference>
<dbReference type="EMBL" id="DYUD01000008">
    <property type="protein sequence ID" value="HJG88084.1"/>
    <property type="molecule type" value="Genomic_DNA"/>
</dbReference>
<dbReference type="RefSeq" id="WP_273305194.1">
    <property type="nucleotide sequence ID" value="NZ_CAWVJN010000001.1"/>
</dbReference>
<evidence type="ECO:0000256" key="1">
    <source>
        <dbReference type="SAM" id="MobiDB-lite"/>
    </source>
</evidence>
<accession>A0A921MQA3</accession>
<dbReference type="Gene3D" id="1.10.260.40">
    <property type="entry name" value="lambda repressor-like DNA-binding domains"/>
    <property type="match status" value="1"/>
</dbReference>
<reference evidence="3" key="1">
    <citation type="journal article" date="2021" name="PeerJ">
        <title>Extensive microbial diversity within the chicken gut microbiome revealed by metagenomics and culture.</title>
        <authorList>
            <person name="Gilroy R."/>
            <person name="Ravi A."/>
            <person name="Getino M."/>
            <person name="Pursley I."/>
            <person name="Horton D.L."/>
            <person name="Alikhan N.F."/>
            <person name="Baker D."/>
            <person name="Gharbi K."/>
            <person name="Hall N."/>
            <person name="Watson M."/>
            <person name="Adriaenssens E.M."/>
            <person name="Foster-Nyarko E."/>
            <person name="Jarju S."/>
            <person name="Secka A."/>
            <person name="Antonio M."/>
            <person name="Oren A."/>
            <person name="Chaudhuri R.R."/>
            <person name="La Ragione R."/>
            <person name="Hildebrand F."/>
            <person name="Pallen M.J."/>
        </authorList>
    </citation>
    <scope>NUCLEOTIDE SEQUENCE</scope>
    <source>
        <strain evidence="3">CHK121-7720</strain>
    </source>
</reference>
<gene>
    <name evidence="3" type="ORF">K8U91_01215</name>
</gene>
<feature type="domain" description="HTH cro/C1-type" evidence="2">
    <location>
        <begin position="13"/>
        <end position="69"/>
    </location>
</feature>
<reference evidence="3" key="2">
    <citation type="submission" date="2021-09" db="EMBL/GenBank/DDBJ databases">
        <authorList>
            <person name="Gilroy R."/>
        </authorList>
    </citation>
    <scope>NUCLEOTIDE SEQUENCE</scope>
    <source>
        <strain evidence="3">CHK121-7720</strain>
    </source>
</reference>
<dbReference type="InterPro" id="IPR010982">
    <property type="entry name" value="Lambda_DNA-bd_dom_sf"/>
</dbReference>
<name>A0A921MQA3_9BACT</name>
<feature type="region of interest" description="Disordered" evidence="1">
    <location>
        <begin position="122"/>
        <end position="142"/>
    </location>
</feature>
<evidence type="ECO:0000259" key="2">
    <source>
        <dbReference type="PROSITE" id="PS50943"/>
    </source>
</evidence>
<dbReference type="InterPro" id="IPR001387">
    <property type="entry name" value="Cro/C1-type_HTH"/>
</dbReference>
<evidence type="ECO:0000313" key="3">
    <source>
        <dbReference type="EMBL" id="HJG88084.1"/>
    </source>
</evidence>
<organism evidence="3 4">
    <name type="scientific">Barnesiella viscericola</name>
    <dbReference type="NCBI Taxonomy" id="397865"/>
    <lineage>
        <taxon>Bacteria</taxon>
        <taxon>Pseudomonadati</taxon>
        <taxon>Bacteroidota</taxon>
        <taxon>Bacteroidia</taxon>
        <taxon>Bacteroidales</taxon>
        <taxon>Barnesiellaceae</taxon>
        <taxon>Barnesiella</taxon>
    </lineage>
</organism>
<dbReference type="AlphaFoldDB" id="A0A921MQA3"/>
<proteinExistence type="predicted"/>
<sequence>MGEEETLAVAGRIKQFIDHLGITITQFADNTGIQRSSMSQILGGRNQKISIATIGKIHSTYPELSIYWLLYGHEPMLISTGRDGVAEGEEGLSRLSIGATPFMSLFDDENTKNPVSDANARKYSKENESNRGYSIHKESENEDLKIDSGTNIDSRITSEKNRRIVKIMIFYSDNTFKSFSPDSLD</sequence>